<accession>A0A7T7XM40</accession>
<protein>
    <submittedName>
        <fullName evidence="3">Uncharacterized protein</fullName>
    </submittedName>
</protein>
<keyword evidence="1" id="KW-0175">Coiled coil</keyword>
<feature type="transmembrane region" description="Helical" evidence="2">
    <location>
        <begin position="21"/>
        <end position="43"/>
    </location>
</feature>
<sequence length="114" mass="12645">MEKNGSFLEKIPAVLSSRISIFIYLFLFFYLVIFAALCLLIPALSNLAPTDMTQLIMGNYTNVLSALGASIAAGTGASIHSSVKKLHRKHDVLQETIDALHERLDRIERQGRNN</sequence>
<keyword evidence="2" id="KW-0472">Membrane</keyword>
<dbReference type="AlphaFoldDB" id="A0A7T7XM40"/>
<keyword evidence="4" id="KW-1185">Reference proteome</keyword>
<dbReference type="EMBL" id="CP067089">
    <property type="protein sequence ID" value="QQO08894.1"/>
    <property type="molecule type" value="Genomic_DNA"/>
</dbReference>
<organism evidence="3 4">
    <name type="scientific">Breznakiella homolactica</name>
    <dbReference type="NCBI Taxonomy" id="2798577"/>
    <lineage>
        <taxon>Bacteria</taxon>
        <taxon>Pseudomonadati</taxon>
        <taxon>Spirochaetota</taxon>
        <taxon>Spirochaetia</taxon>
        <taxon>Spirochaetales</taxon>
        <taxon>Breznakiellaceae</taxon>
        <taxon>Breznakiella</taxon>
    </lineage>
</organism>
<keyword evidence="2" id="KW-0812">Transmembrane</keyword>
<feature type="coiled-coil region" evidence="1">
    <location>
        <begin position="83"/>
        <end position="110"/>
    </location>
</feature>
<evidence type="ECO:0000256" key="2">
    <source>
        <dbReference type="SAM" id="Phobius"/>
    </source>
</evidence>
<dbReference type="Proteomes" id="UP000595917">
    <property type="component" value="Chromosome"/>
</dbReference>
<dbReference type="RefSeq" id="WP_215626200.1">
    <property type="nucleotide sequence ID" value="NZ_CP067089.2"/>
</dbReference>
<evidence type="ECO:0000256" key="1">
    <source>
        <dbReference type="SAM" id="Coils"/>
    </source>
</evidence>
<dbReference type="KEGG" id="bhc:JFL75_18485"/>
<gene>
    <name evidence="3" type="ORF">JFL75_18485</name>
</gene>
<proteinExistence type="predicted"/>
<reference evidence="3" key="1">
    <citation type="submission" date="2021-01" db="EMBL/GenBank/DDBJ databases">
        <title>Description of Breznakiella homolactica.</title>
        <authorList>
            <person name="Song Y."/>
            <person name="Brune A."/>
        </authorList>
    </citation>
    <scope>NUCLEOTIDE SEQUENCE</scope>
    <source>
        <strain evidence="3">RmG30</strain>
    </source>
</reference>
<feature type="transmembrane region" description="Helical" evidence="2">
    <location>
        <begin position="63"/>
        <end position="83"/>
    </location>
</feature>
<name>A0A7T7XM40_9SPIR</name>
<keyword evidence="2" id="KW-1133">Transmembrane helix</keyword>
<evidence type="ECO:0000313" key="3">
    <source>
        <dbReference type="EMBL" id="QQO08894.1"/>
    </source>
</evidence>
<evidence type="ECO:0000313" key="4">
    <source>
        <dbReference type="Proteomes" id="UP000595917"/>
    </source>
</evidence>